<accession>A0A4U5MIC2</accession>
<proteinExistence type="predicted"/>
<evidence type="ECO:0000313" key="1">
    <source>
        <dbReference type="EMBL" id="TKR69126.1"/>
    </source>
</evidence>
<dbReference type="AlphaFoldDB" id="A0A4U5MIC2"/>
<gene>
    <name evidence="1" type="ORF">L596_021321</name>
</gene>
<dbReference type="EMBL" id="AZBU02000007">
    <property type="protein sequence ID" value="TKR69126.1"/>
    <property type="molecule type" value="Genomic_DNA"/>
</dbReference>
<name>A0A4U5MIC2_STECR</name>
<protein>
    <submittedName>
        <fullName evidence="1">Uncharacterized protein</fullName>
    </submittedName>
</protein>
<evidence type="ECO:0000313" key="2">
    <source>
        <dbReference type="Proteomes" id="UP000298663"/>
    </source>
</evidence>
<reference evidence="1 2" key="2">
    <citation type="journal article" date="2019" name="G3 (Bethesda)">
        <title>Hybrid Assembly of the Genome of the Entomopathogenic Nematode Steinernema carpocapsae Identifies the X-Chromosome.</title>
        <authorList>
            <person name="Serra L."/>
            <person name="Macchietto M."/>
            <person name="Macias-Munoz A."/>
            <person name="McGill C.J."/>
            <person name="Rodriguez I.M."/>
            <person name="Rodriguez B."/>
            <person name="Murad R."/>
            <person name="Mortazavi A."/>
        </authorList>
    </citation>
    <scope>NUCLEOTIDE SEQUENCE [LARGE SCALE GENOMIC DNA]</scope>
    <source>
        <strain evidence="1 2">ALL</strain>
    </source>
</reference>
<keyword evidence="2" id="KW-1185">Reference proteome</keyword>
<sequence>MQIHLNNNSLKGGQRMQMAVLTTLTHRGQHRKQKTRKKLRFKDRGNLPQSIDFKLLANGRADKANVLNPTNKPILGLVCASRPFRNIREVTTQQAFTNVKML</sequence>
<comment type="caution">
    <text evidence="1">The sequence shown here is derived from an EMBL/GenBank/DDBJ whole genome shotgun (WGS) entry which is preliminary data.</text>
</comment>
<dbReference type="Proteomes" id="UP000298663">
    <property type="component" value="Unassembled WGS sequence"/>
</dbReference>
<reference evidence="1 2" key="1">
    <citation type="journal article" date="2015" name="Genome Biol.">
        <title>Comparative genomics of Steinernema reveals deeply conserved gene regulatory networks.</title>
        <authorList>
            <person name="Dillman A.R."/>
            <person name="Macchietto M."/>
            <person name="Porter C.F."/>
            <person name="Rogers A."/>
            <person name="Williams B."/>
            <person name="Antoshechkin I."/>
            <person name="Lee M.M."/>
            <person name="Goodwin Z."/>
            <person name="Lu X."/>
            <person name="Lewis E.E."/>
            <person name="Goodrich-Blair H."/>
            <person name="Stock S.P."/>
            <person name="Adams B.J."/>
            <person name="Sternberg P.W."/>
            <person name="Mortazavi A."/>
        </authorList>
    </citation>
    <scope>NUCLEOTIDE SEQUENCE [LARGE SCALE GENOMIC DNA]</scope>
    <source>
        <strain evidence="1 2">ALL</strain>
    </source>
</reference>
<organism evidence="1 2">
    <name type="scientific">Steinernema carpocapsae</name>
    <name type="common">Entomopathogenic nematode</name>
    <dbReference type="NCBI Taxonomy" id="34508"/>
    <lineage>
        <taxon>Eukaryota</taxon>
        <taxon>Metazoa</taxon>
        <taxon>Ecdysozoa</taxon>
        <taxon>Nematoda</taxon>
        <taxon>Chromadorea</taxon>
        <taxon>Rhabditida</taxon>
        <taxon>Tylenchina</taxon>
        <taxon>Panagrolaimomorpha</taxon>
        <taxon>Strongyloidoidea</taxon>
        <taxon>Steinernematidae</taxon>
        <taxon>Steinernema</taxon>
    </lineage>
</organism>